<keyword evidence="3" id="KW-1185">Reference proteome</keyword>
<feature type="region of interest" description="Disordered" evidence="1">
    <location>
        <begin position="826"/>
        <end position="854"/>
    </location>
</feature>
<name>A0ABW5LHU3_9FLAO</name>
<organism evidence="2 3">
    <name type="scientific">Aquimarina rubra</name>
    <dbReference type="NCBI Taxonomy" id="1920033"/>
    <lineage>
        <taxon>Bacteria</taxon>
        <taxon>Pseudomonadati</taxon>
        <taxon>Bacteroidota</taxon>
        <taxon>Flavobacteriia</taxon>
        <taxon>Flavobacteriales</taxon>
        <taxon>Flavobacteriaceae</taxon>
        <taxon>Aquimarina</taxon>
    </lineage>
</organism>
<gene>
    <name evidence="2" type="ORF">ACFSR1_15800</name>
</gene>
<sequence length="875" mass="96212">MIKKALKIFGVLVILLIITIISLPLLFGGTIKDKIRYLANQHVNAKVDFTDVDISLIRSFPQASVIIDELSIINFAPFEGDTLAYAKKISLDMSINELFKDASEPISVQKFIIDEANIVIKTDSIGNSNFDITKTSEKTEVTPEEEGSSFTFELDHYEINNSKLLYKDDVGKIALLMTNVNHSGDGSLSGENILLDTKSSSEVSFSLDNTEYLNKNALKLDAELELDLENQRYAFKENKAFVNQLPLEFEGFVQLFEKYTDVDLSFKTPSSDFKNFLAVIPEVYAKNLDGVQTTGDFSVKGTIKGKADDTYIPKMDIKIISNNASFKYPDLPKSVQNITIDTQIKNDTGLADDTYINIGNLTFRIDQDTFAAKGSLRNITTNMIVDMAVNGTLNLANLDKAYPMQLEQELNGILKANVNTNFDMQSLEKEQYQNVKSSGTASLDSFTYASPELPNEIKIKKASVSFKPQTITLDKMQVTTGKSDLTAEGTINNLMGFLFSKQDLKGNFDVNSEVFAVDDFMVAENESSEGQTKNTEKEALKIPSFLDATLNFNAEKVIYDNLELRKTKGSVKINDETAYLQNVTSNLFDGGLAFNGKVSTKSKTPNFGMNLDLSKIDIAKSFSSLELLQGLAPIAKALTGALNTQINLNGNLNNDLTPVLNSLKGNALAEILDAQVSTAQTPLLSKLDSQLNFLDLDKLSLKDLKTSLSFDDGKINVKPFDFDIKGIKITAGGSHSFDMNMNYNVSLDVPAKYLGNEIGGLISQLNEREASEMKVALPIGISGNFSNPKINLNTKQAVTQLTQQIINKQKEKAKDKILDKGTGVLTDLLGGSNKDKDSTKTTTDEPEDKLKDAAKDILGGFLGKKKKKDTTGTKN</sequence>
<reference evidence="3" key="1">
    <citation type="journal article" date="2019" name="Int. J. Syst. Evol. Microbiol.">
        <title>The Global Catalogue of Microorganisms (GCM) 10K type strain sequencing project: providing services to taxonomists for standard genome sequencing and annotation.</title>
        <authorList>
            <consortium name="The Broad Institute Genomics Platform"/>
            <consortium name="The Broad Institute Genome Sequencing Center for Infectious Disease"/>
            <person name="Wu L."/>
            <person name="Ma J."/>
        </authorList>
    </citation>
    <scope>NUCLEOTIDE SEQUENCE [LARGE SCALE GENOMIC DNA]</scope>
    <source>
        <strain evidence="3">KCTC 52274</strain>
    </source>
</reference>
<dbReference type="EMBL" id="JBHULE010000019">
    <property type="protein sequence ID" value="MFD2564145.1"/>
    <property type="molecule type" value="Genomic_DNA"/>
</dbReference>
<evidence type="ECO:0000256" key="1">
    <source>
        <dbReference type="SAM" id="MobiDB-lite"/>
    </source>
</evidence>
<protein>
    <submittedName>
        <fullName evidence="2">AsmA-like C-terminal region-containing protein</fullName>
    </submittedName>
</protein>
<evidence type="ECO:0000313" key="2">
    <source>
        <dbReference type="EMBL" id="MFD2564145.1"/>
    </source>
</evidence>
<evidence type="ECO:0000313" key="3">
    <source>
        <dbReference type="Proteomes" id="UP001597319"/>
    </source>
</evidence>
<feature type="compositionally biased region" description="Basic and acidic residues" evidence="1">
    <location>
        <begin position="833"/>
        <end position="854"/>
    </location>
</feature>
<proteinExistence type="predicted"/>
<dbReference type="RefSeq" id="WP_378293990.1">
    <property type="nucleotide sequence ID" value="NZ_JBHULE010000019.1"/>
</dbReference>
<comment type="caution">
    <text evidence="2">The sequence shown here is derived from an EMBL/GenBank/DDBJ whole genome shotgun (WGS) entry which is preliminary data.</text>
</comment>
<dbReference type="InterPro" id="IPR052894">
    <property type="entry name" value="AsmA-related"/>
</dbReference>
<dbReference type="PANTHER" id="PTHR30441:SF8">
    <property type="entry name" value="DUF748 DOMAIN-CONTAINING PROTEIN"/>
    <property type="match status" value="1"/>
</dbReference>
<dbReference type="PANTHER" id="PTHR30441">
    <property type="entry name" value="DUF748 DOMAIN-CONTAINING PROTEIN"/>
    <property type="match status" value="1"/>
</dbReference>
<accession>A0ABW5LHU3</accession>
<dbReference type="Proteomes" id="UP001597319">
    <property type="component" value="Unassembled WGS sequence"/>
</dbReference>